<dbReference type="Proteomes" id="UP000182624">
    <property type="component" value="Unassembled WGS sequence"/>
</dbReference>
<dbReference type="SUPFAM" id="SSF47413">
    <property type="entry name" value="lambda repressor-like DNA-binding domains"/>
    <property type="match status" value="1"/>
</dbReference>
<dbReference type="GO" id="GO:0003677">
    <property type="term" value="F:DNA binding"/>
    <property type="evidence" value="ECO:0007669"/>
    <property type="project" value="UniProtKB-KW"/>
</dbReference>
<dbReference type="Pfam" id="PF01381">
    <property type="entry name" value="HTH_3"/>
    <property type="match status" value="1"/>
</dbReference>
<dbReference type="Gene3D" id="1.10.260.40">
    <property type="entry name" value="lambda repressor-like DNA-binding domains"/>
    <property type="match status" value="1"/>
</dbReference>
<sequence>MQIGSKIFEILKKRGITQKEFSMKTGIAESTISDWKRKGFNPSAAKLPVICNVLGVSLDELLDDDADSSNSKENIDYSFSLSNDEKNLIELFRNADAGQQKRIYSYVLELMKINGETVPIESESTTHEKQDDELAGKKLLCKRLRRLSRLDRIKLDESEHASGLNKHLFKYFDFIGVDKLDYIKKYLEHIQPFMIKEVKTQEKFDNAICVLDEYYRISVYIKLDATKGEEVIVSFHENNKNGVAKREPIKRTNQEVYVFPESISSHVLGSDKYTINLFITRGATSLPMAVSARKCDEEGFWVRMSDITGNMVEMANSYLQDLYTSDLDYSEVEPFYSLQQISFTSYGTDVFSGISLLIDSLLIQMSPFSKQVADAALCIFCSTIELPEITKKELLDTLRERYKVNSVKILPEILRRVELNLI</sequence>
<dbReference type="SMART" id="SM00530">
    <property type="entry name" value="HTH_XRE"/>
    <property type="match status" value="1"/>
</dbReference>
<dbReference type="InterPro" id="IPR010982">
    <property type="entry name" value="Lambda_DNA-bd_dom_sf"/>
</dbReference>
<name>A0A1I5VA93_9FIRM</name>
<reference evidence="4" key="1">
    <citation type="submission" date="2016-10" db="EMBL/GenBank/DDBJ databases">
        <authorList>
            <person name="Varghese N."/>
            <person name="Submissions S."/>
        </authorList>
    </citation>
    <scope>NUCLEOTIDE SEQUENCE [LARGE SCALE GENOMIC DNA]</scope>
    <source>
        <strain evidence="4">P18</strain>
    </source>
</reference>
<keyword evidence="4" id="KW-1185">Reference proteome</keyword>
<dbReference type="AlphaFoldDB" id="A0A1I5VA93"/>
<dbReference type="PANTHER" id="PTHR46558">
    <property type="entry name" value="TRACRIPTIONAL REGULATORY PROTEIN-RELATED-RELATED"/>
    <property type="match status" value="1"/>
</dbReference>
<gene>
    <name evidence="3" type="ORF">SAMN04487928_11647</name>
</gene>
<evidence type="ECO:0000256" key="1">
    <source>
        <dbReference type="ARBA" id="ARBA00023125"/>
    </source>
</evidence>
<evidence type="ECO:0000313" key="3">
    <source>
        <dbReference type="EMBL" id="SFQ04443.1"/>
    </source>
</evidence>
<keyword evidence="1" id="KW-0238">DNA-binding</keyword>
<protein>
    <submittedName>
        <fullName evidence="3">Transcriptional regulator, contains XRE-family HTH domain</fullName>
    </submittedName>
</protein>
<organism evidence="3 4">
    <name type="scientific">Butyrivibrio proteoclasticus</name>
    <dbReference type="NCBI Taxonomy" id="43305"/>
    <lineage>
        <taxon>Bacteria</taxon>
        <taxon>Bacillati</taxon>
        <taxon>Bacillota</taxon>
        <taxon>Clostridia</taxon>
        <taxon>Lachnospirales</taxon>
        <taxon>Lachnospiraceae</taxon>
        <taxon>Butyrivibrio</taxon>
    </lineage>
</organism>
<dbReference type="PANTHER" id="PTHR46558:SF13">
    <property type="entry name" value="HTH-TYPE TRANSCRIPTIONAL REGULATOR IMMR"/>
    <property type="match status" value="1"/>
</dbReference>
<dbReference type="InterPro" id="IPR001387">
    <property type="entry name" value="Cro/C1-type_HTH"/>
</dbReference>
<dbReference type="EMBL" id="FOXO01000016">
    <property type="protein sequence ID" value="SFQ04443.1"/>
    <property type="molecule type" value="Genomic_DNA"/>
</dbReference>
<dbReference type="RefSeq" id="WP_083413501.1">
    <property type="nucleotide sequence ID" value="NZ_FOXO01000016.1"/>
</dbReference>
<evidence type="ECO:0000259" key="2">
    <source>
        <dbReference type="PROSITE" id="PS50943"/>
    </source>
</evidence>
<evidence type="ECO:0000313" key="4">
    <source>
        <dbReference type="Proteomes" id="UP000182624"/>
    </source>
</evidence>
<accession>A0A1I5VA93</accession>
<dbReference type="CDD" id="cd00093">
    <property type="entry name" value="HTH_XRE"/>
    <property type="match status" value="1"/>
</dbReference>
<feature type="domain" description="HTH cro/C1-type" evidence="2">
    <location>
        <begin position="9"/>
        <end position="61"/>
    </location>
</feature>
<dbReference type="PROSITE" id="PS50943">
    <property type="entry name" value="HTH_CROC1"/>
    <property type="match status" value="1"/>
</dbReference>
<proteinExistence type="predicted"/>
<dbReference type="OrthoDB" id="1997553at2"/>